<reference evidence="3 4" key="1">
    <citation type="submission" date="2018-07" db="EMBL/GenBank/DDBJ databases">
        <title>Marsedoiliclastica nanhaica gen. nov. sp. nov., a novel marine hydrocarbonoclastic bacterium isolated from an in-situ enriched hydrocarbon-degrading consortium in deep-sea sediment.</title>
        <authorList>
            <person name="Dong C."/>
            <person name="Ma T."/>
            <person name="Liu R."/>
            <person name="Shao Z."/>
        </authorList>
    </citation>
    <scope>NUCLEOTIDE SEQUENCE [LARGE SCALE GENOMIC DNA]</scope>
    <source>
        <strain evidence="4">soil36-7</strain>
    </source>
</reference>
<evidence type="ECO:0000256" key="1">
    <source>
        <dbReference type="SAM" id="Phobius"/>
    </source>
</evidence>
<dbReference type="OrthoDB" id="5298746at2"/>
<accession>A0A4P7XE45</accession>
<proteinExistence type="predicted"/>
<dbReference type="AlphaFoldDB" id="A0A4P7XE45"/>
<evidence type="ECO:0000313" key="4">
    <source>
        <dbReference type="Proteomes" id="UP000298049"/>
    </source>
</evidence>
<feature type="transmembrane region" description="Helical" evidence="1">
    <location>
        <begin position="53"/>
        <end position="72"/>
    </location>
</feature>
<sequence length="193" mass="20896">MFQTIDAHGLSVPQPLRYAAVQIDLRAKIMRSGMLIQKDILDFKATRGQRGSALIVSLVMLLLMTLVGVASMQGTILQERMAGNLRDREMAFEATETALRVGEEWAVANVPAAMNEELLVSPETWDGSEPSGTVADLDDQLSADPAFHVVWQGEVCPPGADFRTPCRDILAVTARGQGGSDTTTVVIQSRVMP</sequence>
<dbReference type="InterPro" id="IPR025746">
    <property type="entry name" value="PilX_N_dom"/>
</dbReference>
<evidence type="ECO:0000259" key="2">
    <source>
        <dbReference type="Pfam" id="PF14341"/>
    </source>
</evidence>
<dbReference type="Pfam" id="PF14341">
    <property type="entry name" value="PilX_N"/>
    <property type="match status" value="1"/>
</dbReference>
<keyword evidence="1" id="KW-0472">Membrane</keyword>
<dbReference type="Proteomes" id="UP000298049">
    <property type="component" value="Chromosome"/>
</dbReference>
<dbReference type="KEGG" id="hmi:soil367_03660"/>
<keyword evidence="1" id="KW-0812">Transmembrane</keyword>
<feature type="domain" description="Type 4 fimbrial biogenesis protein PilX N-terminal" evidence="2">
    <location>
        <begin position="50"/>
        <end position="100"/>
    </location>
</feature>
<evidence type="ECO:0000313" key="3">
    <source>
        <dbReference type="EMBL" id="QCF25106.1"/>
    </source>
</evidence>
<name>A0A4P7XE45_9ALTE</name>
<protein>
    <recommendedName>
        <fullName evidence="2">Type 4 fimbrial biogenesis protein PilX N-terminal domain-containing protein</fullName>
    </recommendedName>
</protein>
<keyword evidence="1" id="KW-1133">Transmembrane helix</keyword>
<organism evidence="3 4">
    <name type="scientific">Hydrocarboniclastica marina</name>
    <dbReference type="NCBI Taxonomy" id="2259620"/>
    <lineage>
        <taxon>Bacteria</taxon>
        <taxon>Pseudomonadati</taxon>
        <taxon>Pseudomonadota</taxon>
        <taxon>Gammaproteobacteria</taxon>
        <taxon>Alteromonadales</taxon>
        <taxon>Alteromonadaceae</taxon>
        <taxon>Hydrocarboniclastica</taxon>
    </lineage>
</organism>
<gene>
    <name evidence="3" type="ORF">soil367_03660</name>
</gene>
<keyword evidence="4" id="KW-1185">Reference proteome</keyword>
<dbReference type="EMBL" id="CP031093">
    <property type="protein sequence ID" value="QCF25106.1"/>
    <property type="molecule type" value="Genomic_DNA"/>
</dbReference>